<dbReference type="PANTHER" id="PTHR13061:SF29">
    <property type="entry name" value="GAMMA CARBONIC ANHYDRASE-LIKE 1, MITOCHONDRIAL-RELATED"/>
    <property type="match status" value="1"/>
</dbReference>
<organism evidence="1 2">
    <name type="scientific">Phreatobacter aquaticus</name>
    <dbReference type="NCBI Taxonomy" id="2570229"/>
    <lineage>
        <taxon>Bacteria</taxon>
        <taxon>Pseudomonadati</taxon>
        <taxon>Pseudomonadota</taxon>
        <taxon>Alphaproteobacteria</taxon>
        <taxon>Hyphomicrobiales</taxon>
        <taxon>Phreatobacteraceae</taxon>
        <taxon>Phreatobacter</taxon>
    </lineage>
</organism>
<evidence type="ECO:0000313" key="1">
    <source>
        <dbReference type="EMBL" id="QCK86544.1"/>
    </source>
</evidence>
<dbReference type="OrthoDB" id="9803036at2"/>
<name>A0A4D7QMN4_9HYPH</name>
<dbReference type="InterPro" id="IPR001451">
    <property type="entry name" value="Hexapep"/>
</dbReference>
<accession>A0A4D7QMN4</accession>
<dbReference type="RefSeq" id="WP_137099875.1">
    <property type="nucleotide sequence ID" value="NZ_CP039865.1"/>
</dbReference>
<dbReference type="Pfam" id="PF00132">
    <property type="entry name" value="Hexapep"/>
    <property type="match status" value="1"/>
</dbReference>
<dbReference type="InterPro" id="IPR011004">
    <property type="entry name" value="Trimer_LpxA-like_sf"/>
</dbReference>
<dbReference type="Proteomes" id="UP000298588">
    <property type="component" value="Chromosome"/>
</dbReference>
<gene>
    <name evidence="1" type="ORF">E8L99_12640</name>
</gene>
<reference evidence="1 2" key="1">
    <citation type="submission" date="2019-04" db="EMBL/GenBank/DDBJ databases">
        <title>Phreatobacter aquaticus sp. nov.</title>
        <authorList>
            <person name="Choi A."/>
            <person name="Baek K."/>
        </authorList>
    </citation>
    <scope>NUCLEOTIDE SEQUENCE [LARGE SCALE GENOMIC DNA]</scope>
    <source>
        <strain evidence="1 2">NMCR1094</strain>
    </source>
</reference>
<evidence type="ECO:0000313" key="2">
    <source>
        <dbReference type="Proteomes" id="UP000298588"/>
    </source>
</evidence>
<dbReference type="EMBL" id="CP039865">
    <property type="protein sequence ID" value="QCK86544.1"/>
    <property type="molecule type" value="Genomic_DNA"/>
</dbReference>
<dbReference type="SUPFAM" id="SSF51161">
    <property type="entry name" value="Trimeric LpxA-like enzymes"/>
    <property type="match status" value="1"/>
</dbReference>
<keyword evidence="2" id="KW-1185">Reference proteome</keyword>
<dbReference type="KEGG" id="paqt:E8L99_12640"/>
<protein>
    <submittedName>
        <fullName evidence="1">Gamma carbonic anhydrase family protein</fullName>
    </submittedName>
</protein>
<dbReference type="AlphaFoldDB" id="A0A4D7QMN4"/>
<dbReference type="Gene3D" id="2.160.10.10">
    <property type="entry name" value="Hexapeptide repeat proteins"/>
    <property type="match status" value="1"/>
</dbReference>
<dbReference type="PANTHER" id="PTHR13061">
    <property type="entry name" value="DYNACTIN SUBUNIT P25"/>
    <property type="match status" value="1"/>
</dbReference>
<dbReference type="InterPro" id="IPR047324">
    <property type="entry name" value="LbH_gamma_CA-like"/>
</dbReference>
<dbReference type="CDD" id="cd04645">
    <property type="entry name" value="LbH_gamma_CA_like"/>
    <property type="match status" value="1"/>
</dbReference>
<sequence>MLPGPAFPLTSAHVAIDSAAFVHPSAQIYGKVRLGAGVSVWPNAVIRAEAHEVVIGEGSNVQDFVMIHVGSGFPTIVGANCSITHRVTLHGCTLGDNVLVGIGATIMDGSVIGENSIIAGGAFLKEGTIVPANSIVAGIPAVVKASRDNSRANRFNAWLYAKNAEAYARGEHRVWADIDLLNAQARFGAEPSQ</sequence>
<proteinExistence type="predicted"/>
<dbReference type="InterPro" id="IPR050484">
    <property type="entry name" value="Transf_Hexapept/Carb_Anhydrase"/>
</dbReference>